<dbReference type="Proteomes" id="UP000447434">
    <property type="component" value="Chromosome 24"/>
</dbReference>
<keyword evidence="2" id="KW-0812">Transmembrane</keyword>
<gene>
    <name evidence="3" type="ORF">Lalb_Chr24g0399851</name>
</gene>
<sequence length="51" mass="6098">MAKIEELHESASKRRPKMNHGPSRFFVFIDYLFLLLFIGFLCFILFKFLSV</sequence>
<reference evidence="4" key="1">
    <citation type="journal article" date="2020" name="Nat. Commun.">
        <title>Genome sequence of the cluster root forming white lupin.</title>
        <authorList>
            <person name="Hufnagel B."/>
            <person name="Marques A."/>
            <person name="Soriano A."/>
            <person name="Marques L."/>
            <person name="Divol F."/>
            <person name="Doumas P."/>
            <person name="Sallet E."/>
            <person name="Mancinotti D."/>
            <person name="Carrere S."/>
            <person name="Marande W."/>
            <person name="Arribat S."/>
            <person name="Keller J."/>
            <person name="Huneau C."/>
            <person name="Blein T."/>
            <person name="Aime D."/>
            <person name="Laguerre M."/>
            <person name="Taylor J."/>
            <person name="Schubert V."/>
            <person name="Nelson M."/>
            <person name="Geu-Flores F."/>
            <person name="Crespi M."/>
            <person name="Gallardo-Guerrero K."/>
            <person name="Delaux P.-M."/>
            <person name="Salse J."/>
            <person name="Berges H."/>
            <person name="Guyot R."/>
            <person name="Gouzy J."/>
            <person name="Peret B."/>
        </authorList>
    </citation>
    <scope>NUCLEOTIDE SEQUENCE [LARGE SCALE GENOMIC DNA]</scope>
    <source>
        <strain evidence="4">cv. Amiga</strain>
    </source>
</reference>
<keyword evidence="4" id="KW-1185">Reference proteome</keyword>
<evidence type="ECO:0000256" key="1">
    <source>
        <dbReference type="SAM" id="MobiDB-lite"/>
    </source>
</evidence>
<name>A0A6A4NC28_LUPAL</name>
<comment type="caution">
    <text evidence="3">The sequence shown here is derived from an EMBL/GenBank/DDBJ whole genome shotgun (WGS) entry which is preliminary data.</text>
</comment>
<organism evidence="3 4">
    <name type="scientific">Lupinus albus</name>
    <name type="common">White lupine</name>
    <name type="synonym">Lupinus termis</name>
    <dbReference type="NCBI Taxonomy" id="3870"/>
    <lineage>
        <taxon>Eukaryota</taxon>
        <taxon>Viridiplantae</taxon>
        <taxon>Streptophyta</taxon>
        <taxon>Embryophyta</taxon>
        <taxon>Tracheophyta</taxon>
        <taxon>Spermatophyta</taxon>
        <taxon>Magnoliopsida</taxon>
        <taxon>eudicotyledons</taxon>
        <taxon>Gunneridae</taxon>
        <taxon>Pentapetalae</taxon>
        <taxon>rosids</taxon>
        <taxon>fabids</taxon>
        <taxon>Fabales</taxon>
        <taxon>Fabaceae</taxon>
        <taxon>Papilionoideae</taxon>
        <taxon>50 kb inversion clade</taxon>
        <taxon>genistoids sensu lato</taxon>
        <taxon>core genistoids</taxon>
        <taxon>Genisteae</taxon>
        <taxon>Lupinus</taxon>
    </lineage>
</organism>
<keyword evidence="2" id="KW-1133">Transmembrane helix</keyword>
<dbReference type="AlphaFoldDB" id="A0A6A4NC28"/>
<feature type="compositionally biased region" description="Basic and acidic residues" evidence="1">
    <location>
        <begin position="1"/>
        <end position="12"/>
    </location>
</feature>
<evidence type="ECO:0000313" key="3">
    <source>
        <dbReference type="EMBL" id="KAE9586251.1"/>
    </source>
</evidence>
<accession>A0A6A4NC28</accession>
<evidence type="ECO:0008006" key="5">
    <source>
        <dbReference type="Google" id="ProtNLM"/>
    </source>
</evidence>
<evidence type="ECO:0000313" key="4">
    <source>
        <dbReference type="Proteomes" id="UP000447434"/>
    </source>
</evidence>
<feature type="region of interest" description="Disordered" evidence="1">
    <location>
        <begin position="1"/>
        <end position="21"/>
    </location>
</feature>
<feature type="transmembrane region" description="Helical" evidence="2">
    <location>
        <begin position="25"/>
        <end position="46"/>
    </location>
</feature>
<protein>
    <recommendedName>
        <fullName evidence="5">Transmembrane protein</fullName>
    </recommendedName>
</protein>
<dbReference type="EMBL" id="WOCE01000024">
    <property type="protein sequence ID" value="KAE9586251.1"/>
    <property type="molecule type" value="Genomic_DNA"/>
</dbReference>
<keyword evidence="2" id="KW-0472">Membrane</keyword>
<evidence type="ECO:0000256" key="2">
    <source>
        <dbReference type="SAM" id="Phobius"/>
    </source>
</evidence>
<proteinExistence type="predicted"/>